<protein>
    <submittedName>
        <fullName evidence="2">RNA-binding protein</fullName>
    </submittedName>
</protein>
<dbReference type="InterPro" id="IPR035979">
    <property type="entry name" value="RBD_domain_sf"/>
</dbReference>
<organism evidence="2 3">
    <name type="scientific">Mucilaginibacter corticis</name>
    <dbReference type="NCBI Taxonomy" id="2597670"/>
    <lineage>
        <taxon>Bacteria</taxon>
        <taxon>Pseudomonadati</taxon>
        <taxon>Bacteroidota</taxon>
        <taxon>Sphingobacteriia</taxon>
        <taxon>Sphingobacteriales</taxon>
        <taxon>Sphingobacteriaceae</taxon>
        <taxon>Mucilaginibacter</taxon>
    </lineage>
</organism>
<dbReference type="PANTHER" id="PTHR15241">
    <property type="entry name" value="TRANSFORMER-2-RELATED"/>
    <property type="match status" value="1"/>
</dbReference>
<reference evidence="2 3" key="1">
    <citation type="submission" date="2019-07" db="EMBL/GenBank/DDBJ databases">
        <authorList>
            <person name="Huq M.A."/>
        </authorList>
    </citation>
    <scope>NUCLEOTIDE SEQUENCE [LARGE SCALE GENOMIC DNA]</scope>
    <source>
        <strain evidence="2 3">MAH-19</strain>
    </source>
</reference>
<dbReference type="InterPro" id="IPR012677">
    <property type="entry name" value="Nucleotide-bd_a/b_plait_sf"/>
</dbReference>
<dbReference type="GO" id="GO:0003723">
    <property type="term" value="F:RNA binding"/>
    <property type="evidence" value="ECO:0007669"/>
    <property type="project" value="InterPro"/>
</dbReference>
<dbReference type="RefSeq" id="WP_144250698.1">
    <property type="nucleotide sequence ID" value="NZ_VLPK01000007.1"/>
</dbReference>
<dbReference type="PANTHER" id="PTHR15241:SF304">
    <property type="entry name" value="RRM DOMAIN-CONTAINING PROTEIN"/>
    <property type="match status" value="1"/>
</dbReference>
<accession>A0A556M905</accession>
<comment type="caution">
    <text evidence="2">The sequence shown here is derived from an EMBL/GenBank/DDBJ whole genome shotgun (WGS) entry which is preliminary data.</text>
</comment>
<name>A0A556M905_9SPHI</name>
<dbReference type="AlphaFoldDB" id="A0A556M905"/>
<keyword evidence="3" id="KW-1185">Reference proteome</keyword>
<evidence type="ECO:0000313" key="2">
    <source>
        <dbReference type="EMBL" id="TSJ36407.1"/>
    </source>
</evidence>
<dbReference type="OrthoDB" id="797376at2"/>
<feature type="domain" description="RRM" evidence="1">
    <location>
        <begin position="3"/>
        <end position="81"/>
    </location>
</feature>
<dbReference type="InterPro" id="IPR000504">
    <property type="entry name" value="RRM_dom"/>
</dbReference>
<gene>
    <name evidence="2" type="ORF">FO440_23180</name>
</gene>
<dbReference type="EMBL" id="VLPK01000007">
    <property type="protein sequence ID" value="TSJ36407.1"/>
    <property type="molecule type" value="Genomic_DNA"/>
</dbReference>
<dbReference type="SUPFAM" id="SSF54928">
    <property type="entry name" value="RNA-binding domain, RBD"/>
    <property type="match status" value="1"/>
</dbReference>
<dbReference type="Proteomes" id="UP000318733">
    <property type="component" value="Unassembled WGS sequence"/>
</dbReference>
<evidence type="ECO:0000313" key="3">
    <source>
        <dbReference type="Proteomes" id="UP000318733"/>
    </source>
</evidence>
<dbReference type="SMART" id="SM00360">
    <property type="entry name" value="RRM"/>
    <property type="match status" value="1"/>
</dbReference>
<evidence type="ECO:0000259" key="1">
    <source>
        <dbReference type="PROSITE" id="PS50102"/>
    </source>
</evidence>
<dbReference type="PROSITE" id="PS50102">
    <property type="entry name" value="RRM"/>
    <property type="match status" value="1"/>
</dbReference>
<proteinExistence type="predicted"/>
<dbReference type="Pfam" id="PF00076">
    <property type="entry name" value="RRM_1"/>
    <property type="match status" value="1"/>
</dbReference>
<dbReference type="Gene3D" id="3.30.70.330">
    <property type="match status" value="1"/>
</dbReference>
<sequence>MGIKLFIGGYPLEMDEMGLAQLIAPHGDIVEMKLVRDKKTRKAKGYAFVVMASENDAIAVISALDGTKTSNRRLIVSLAPVLDK</sequence>